<organism evidence="1 2">
    <name type="scientific">Winogradskyella alexanderae</name>
    <dbReference type="NCBI Taxonomy" id="2877123"/>
    <lineage>
        <taxon>Bacteria</taxon>
        <taxon>Pseudomonadati</taxon>
        <taxon>Bacteroidota</taxon>
        <taxon>Flavobacteriia</taxon>
        <taxon>Flavobacteriales</taxon>
        <taxon>Flavobacteriaceae</taxon>
        <taxon>Winogradskyella</taxon>
    </lineage>
</organism>
<evidence type="ECO:0000313" key="2">
    <source>
        <dbReference type="Proteomes" id="UP001198901"/>
    </source>
</evidence>
<proteinExistence type="predicted"/>
<dbReference type="Proteomes" id="UP001198901">
    <property type="component" value="Unassembled WGS sequence"/>
</dbReference>
<gene>
    <name evidence="1" type="ORF">LBU54_00700</name>
</gene>
<comment type="caution">
    <text evidence="1">The sequence shown here is derived from an EMBL/GenBank/DDBJ whole genome shotgun (WGS) entry which is preliminary data.</text>
</comment>
<dbReference type="Gene3D" id="2.60.40.1120">
    <property type="entry name" value="Carboxypeptidase-like, regulatory domain"/>
    <property type="match status" value="1"/>
</dbReference>
<protein>
    <submittedName>
        <fullName evidence="1">Carboxypeptidase-like regulatory domain-containing protein</fullName>
    </submittedName>
</protein>
<sequence length="336" mass="38549">MTNKILLVLLVCPSFILSQTLTGTVIDKFTREPLETASVYFDHTTIGTTTDERGEFSIVYNDAVQSNLVISFLGYEKIIISDYRSKSNIIVELNVATNTLDEVYVNFDDELTRAQKLNLFKKEFLGTSRFANSCRILNEDKLILYYDSDNKTLYASSPVPVKVKNRALQYEIDFDIIDFEASYSVVDVEEQYFKLNAVTYLGTSFYKDLTNGLKRRVKKNREKVFKGSVQHFIRALFNKDLKSNGYQVFSKGKRVNEWDYITISDTKQKGIKSVSLKSNITILYRRAKQSSFELKTDKIYIDVYGNYAPIIGVYLIGWLGDQRIGDTLPSDFGLDK</sequence>
<dbReference type="SUPFAM" id="SSF49464">
    <property type="entry name" value="Carboxypeptidase regulatory domain-like"/>
    <property type="match status" value="1"/>
</dbReference>
<keyword evidence="2" id="KW-1185">Reference proteome</keyword>
<dbReference type="InterPro" id="IPR008969">
    <property type="entry name" value="CarboxyPept-like_regulatory"/>
</dbReference>
<name>A0ABS7XM64_9FLAO</name>
<accession>A0ABS7XM64</accession>
<reference evidence="2" key="1">
    <citation type="submission" date="2023-07" db="EMBL/GenBank/DDBJ databases">
        <authorList>
            <person name="Yue Y."/>
        </authorList>
    </citation>
    <scope>NUCLEOTIDE SEQUENCE [LARGE SCALE GENOMIC DNA]</scope>
    <source>
        <strain evidence="2">D23</strain>
    </source>
</reference>
<dbReference type="RefSeq" id="WP_224524065.1">
    <property type="nucleotide sequence ID" value="NZ_JAIUJR010000001.1"/>
</dbReference>
<dbReference type="Pfam" id="PF13715">
    <property type="entry name" value="CarbopepD_reg_2"/>
    <property type="match status" value="1"/>
</dbReference>
<evidence type="ECO:0000313" key="1">
    <source>
        <dbReference type="EMBL" id="MCA0131083.1"/>
    </source>
</evidence>
<dbReference type="EMBL" id="JAIUJR010000001">
    <property type="protein sequence ID" value="MCA0131083.1"/>
    <property type="molecule type" value="Genomic_DNA"/>
</dbReference>